<dbReference type="GO" id="GO:0005975">
    <property type="term" value="P:carbohydrate metabolic process"/>
    <property type="evidence" value="ECO:0007669"/>
    <property type="project" value="InterPro"/>
</dbReference>
<sequence>MCKMIINADDFGYSRAVNYGIIDAHLQGVLTSTTLLTNTPGFRHAAGLSKECPSLGVGLHLNIALGQPLTKGRTLTGEDGSFIKPRNLSTSHNYLPEDILNELEAQYQRFVEVMGKRPTHLDSHLFTTDSNPVMAAVARTLAEKYRLPLRNHDISGFPHVDFIQFRTYHGEPGLSYVYEHMDDISSRPYVELMSHPAYVDSYLLQSSSYNLQRLAELDFLVSRKTKDMLQKYSVELINYSQL</sequence>
<keyword evidence="5" id="KW-0119">Carbohydrate metabolism</keyword>
<dbReference type="OrthoDB" id="9774177at2"/>
<dbReference type="AlphaFoldDB" id="A0A2M8Z7D7"/>
<dbReference type="InterPro" id="IPR011330">
    <property type="entry name" value="Glyco_hydro/deAcase_b/a-brl"/>
</dbReference>
<proteinExistence type="predicted"/>
<dbReference type="PANTHER" id="PTHR31609">
    <property type="entry name" value="YDJC DEACETYLASE FAMILY MEMBER"/>
    <property type="match status" value="1"/>
</dbReference>
<dbReference type="InterPro" id="IPR006879">
    <property type="entry name" value="YdjC-like"/>
</dbReference>
<dbReference type="Proteomes" id="UP000231092">
    <property type="component" value="Unassembled WGS sequence"/>
</dbReference>
<comment type="caution">
    <text evidence="6">The sequence shown here is derived from an EMBL/GenBank/DDBJ whole genome shotgun (WGS) entry which is preliminary data.</text>
</comment>
<dbReference type="Pfam" id="PF04794">
    <property type="entry name" value="YdjC"/>
    <property type="match status" value="1"/>
</dbReference>
<dbReference type="SUPFAM" id="SSF88713">
    <property type="entry name" value="Glycoside hydrolase/deacetylase"/>
    <property type="match status" value="1"/>
</dbReference>
<keyword evidence="2" id="KW-0479">Metal-binding</keyword>
<keyword evidence="4" id="KW-0460">Magnesium</keyword>
<dbReference type="GO" id="GO:0046872">
    <property type="term" value="F:metal ion binding"/>
    <property type="evidence" value="ECO:0007669"/>
    <property type="project" value="UniProtKB-KW"/>
</dbReference>
<accession>A0A2M8Z7D7</accession>
<keyword evidence="3" id="KW-0378">Hydrolase</keyword>
<reference evidence="6 7" key="1">
    <citation type="submission" date="2017-11" db="EMBL/GenBank/DDBJ databases">
        <title>Understudied soil microbes with underappreciated capabilities: Untangling the Clostridium saccharolyticum group.</title>
        <authorList>
            <person name="Leschine S."/>
        </authorList>
    </citation>
    <scope>NUCLEOTIDE SEQUENCE [LARGE SCALE GENOMIC DNA]</scope>
    <source>
        <strain evidence="6 7">18A</strain>
    </source>
</reference>
<evidence type="ECO:0000256" key="4">
    <source>
        <dbReference type="ARBA" id="ARBA00022842"/>
    </source>
</evidence>
<dbReference type="GO" id="GO:0016787">
    <property type="term" value="F:hydrolase activity"/>
    <property type="evidence" value="ECO:0007669"/>
    <property type="project" value="UniProtKB-KW"/>
</dbReference>
<evidence type="ECO:0000256" key="5">
    <source>
        <dbReference type="ARBA" id="ARBA00023277"/>
    </source>
</evidence>
<evidence type="ECO:0000313" key="7">
    <source>
        <dbReference type="Proteomes" id="UP000231092"/>
    </source>
</evidence>
<protein>
    <recommendedName>
        <fullName evidence="8">Carbohydrate deacetylase</fullName>
    </recommendedName>
</protein>
<comment type="cofactor">
    <cofactor evidence="1">
        <name>Mg(2+)</name>
        <dbReference type="ChEBI" id="CHEBI:18420"/>
    </cofactor>
</comment>
<name>A0A2M8Z7D7_9FIRM</name>
<evidence type="ECO:0000313" key="6">
    <source>
        <dbReference type="EMBL" id="PJJ29365.1"/>
    </source>
</evidence>
<organism evidence="6 7">
    <name type="scientific">[Clostridium] celerecrescens 18A</name>
    <dbReference type="NCBI Taxonomy" id="1286362"/>
    <lineage>
        <taxon>Bacteria</taxon>
        <taxon>Bacillati</taxon>
        <taxon>Bacillota</taxon>
        <taxon>Clostridia</taxon>
        <taxon>Lachnospirales</taxon>
        <taxon>Lachnospiraceae</taxon>
        <taxon>Lacrimispora</taxon>
    </lineage>
</organism>
<dbReference type="PANTHER" id="PTHR31609:SF1">
    <property type="entry name" value="CARBOHYDRATE DEACETYLASE"/>
    <property type="match status" value="1"/>
</dbReference>
<evidence type="ECO:0000256" key="2">
    <source>
        <dbReference type="ARBA" id="ARBA00022723"/>
    </source>
</evidence>
<evidence type="ECO:0000256" key="3">
    <source>
        <dbReference type="ARBA" id="ARBA00022801"/>
    </source>
</evidence>
<evidence type="ECO:0000256" key="1">
    <source>
        <dbReference type="ARBA" id="ARBA00001946"/>
    </source>
</evidence>
<dbReference type="GO" id="GO:0019213">
    <property type="term" value="F:deacetylase activity"/>
    <property type="evidence" value="ECO:0007669"/>
    <property type="project" value="TreeGrafter"/>
</dbReference>
<evidence type="ECO:0008006" key="8">
    <source>
        <dbReference type="Google" id="ProtNLM"/>
    </source>
</evidence>
<gene>
    <name evidence="6" type="ORF">H171_2906</name>
</gene>
<dbReference type="RefSeq" id="WP_100305758.1">
    <property type="nucleotide sequence ID" value="NZ_PGET01000001.1"/>
</dbReference>
<dbReference type="EMBL" id="PGET01000001">
    <property type="protein sequence ID" value="PJJ29365.1"/>
    <property type="molecule type" value="Genomic_DNA"/>
</dbReference>
<dbReference type="Gene3D" id="3.20.20.370">
    <property type="entry name" value="Glycoside hydrolase/deacetylase"/>
    <property type="match status" value="1"/>
</dbReference>